<evidence type="ECO:0000256" key="6">
    <source>
        <dbReference type="SAM" id="MobiDB-lite"/>
    </source>
</evidence>
<comment type="similarity">
    <text evidence="5">Belongs to the ThrE exporter (TC 2.A.79) family.</text>
</comment>
<dbReference type="InterPro" id="IPR010619">
    <property type="entry name" value="ThrE-like_N"/>
</dbReference>
<feature type="domain" description="Threonine/Serine exporter ThrE" evidence="9">
    <location>
        <begin position="1274"/>
        <end position="1394"/>
    </location>
</feature>
<dbReference type="InterPro" id="IPR024528">
    <property type="entry name" value="ThrE_2"/>
</dbReference>
<keyword evidence="4 7" id="KW-0472">Membrane</keyword>
<dbReference type="OrthoDB" id="413008at2759"/>
<feature type="compositionally biased region" description="Basic residues" evidence="6">
    <location>
        <begin position="462"/>
        <end position="482"/>
    </location>
</feature>
<dbReference type="Pfam" id="PF06738">
    <property type="entry name" value="ThrE"/>
    <property type="match status" value="1"/>
</dbReference>
<dbReference type="GO" id="GO:0022857">
    <property type="term" value="F:transmembrane transporter activity"/>
    <property type="evidence" value="ECO:0007669"/>
    <property type="project" value="InterPro"/>
</dbReference>
<evidence type="ECO:0000259" key="8">
    <source>
        <dbReference type="Pfam" id="PF06738"/>
    </source>
</evidence>
<gene>
    <name evidence="10" type="ORF">PNOK_0938500</name>
</gene>
<organism evidence="10 11">
    <name type="scientific">Pyrrhoderma noxium</name>
    <dbReference type="NCBI Taxonomy" id="2282107"/>
    <lineage>
        <taxon>Eukaryota</taxon>
        <taxon>Fungi</taxon>
        <taxon>Dikarya</taxon>
        <taxon>Basidiomycota</taxon>
        <taxon>Agaricomycotina</taxon>
        <taxon>Agaricomycetes</taxon>
        <taxon>Hymenochaetales</taxon>
        <taxon>Hymenochaetaceae</taxon>
        <taxon>Pyrrhoderma</taxon>
    </lineage>
</organism>
<feature type="compositionally biased region" description="Low complexity" evidence="6">
    <location>
        <begin position="11"/>
        <end position="34"/>
    </location>
</feature>
<feature type="region of interest" description="Disordered" evidence="6">
    <location>
        <begin position="1"/>
        <end position="182"/>
    </location>
</feature>
<evidence type="ECO:0000256" key="2">
    <source>
        <dbReference type="ARBA" id="ARBA00022692"/>
    </source>
</evidence>
<feature type="compositionally biased region" description="Polar residues" evidence="6">
    <location>
        <begin position="321"/>
        <end position="337"/>
    </location>
</feature>
<feature type="compositionally biased region" description="Low complexity" evidence="6">
    <location>
        <begin position="768"/>
        <end position="785"/>
    </location>
</feature>
<feature type="transmembrane region" description="Helical" evidence="7">
    <location>
        <begin position="1114"/>
        <end position="1132"/>
    </location>
</feature>
<evidence type="ECO:0000256" key="4">
    <source>
        <dbReference type="ARBA" id="ARBA00023136"/>
    </source>
</evidence>
<feature type="transmembrane region" description="Helical" evidence="7">
    <location>
        <begin position="1281"/>
        <end position="1302"/>
    </location>
</feature>
<feature type="compositionally biased region" description="Polar residues" evidence="6">
    <location>
        <begin position="35"/>
        <end position="53"/>
    </location>
</feature>
<evidence type="ECO:0000313" key="10">
    <source>
        <dbReference type="EMBL" id="PAV14832.1"/>
    </source>
</evidence>
<feature type="compositionally biased region" description="Polar residues" evidence="6">
    <location>
        <begin position="644"/>
        <end position="660"/>
    </location>
</feature>
<evidence type="ECO:0000313" key="11">
    <source>
        <dbReference type="Proteomes" id="UP000217199"/>
    </source>
</evidence>
<comment type="subcellular location">
    <subcellularLocation>
        <location evidence="1">Membrane</location>
        <topology evidence="1">Multi-pass membrane protein</topology>
    </subcellularLocation>
</comment>
<feature type="compositionally biased region" description="Basic and acidic residues" evidence="6">
    <location>
        <begin position="569"/>
        <end position="631"/>
    </location>
</feature>
<reference evidence="10 11" key="1">
    <citation type="journal article" date="2017" name="Mol. Ecol.">
        <title>Comparative and population genomic landscape of Phellinus noxius: A hypervariable fungus causing root rot in trees.</title>
        <authorList>
            <person name="Chung C.L."/>
            <person name="Lee T.J."/>
            <person name="Akiba M."/>
            <person name="Lee H.H."/>
            <person name="Kuo T.H."/>
            <person name="Liu D."/>
            <person name="Ke H.M."/>
            <person name="Yokoi T."/>
            <person name="Roa M.B."/>
            <person name="Lu M.J."/>
            <person name="Chang Y.Y."/>
            <person name="Ann P.J."/>
            <person name="Tsai J.N."/>
            <person name="Chen C.Y."/>
            <person name="Tzean S.S."/>
            <person name="Ota Y."/>
            <person name="Hattori T."/>
            <person name="Sahashi N."/>
            <person name="Liou R.F."/>
            <person name="Kikuchi T."/>
            <person name="Tsai I.J."/>
        </authorList>
    </citation>
    <scope>NUCLEOTIDE SEQUENCE [LARGE SCALE GENOMIC DNA]</scope>
    <source>
        <strain evidence="10 11">FFPRI411160</strain>
    </source>
</reference>
<evidence type="ECO:0000256" key="1">
    <source>
        <dbReference type="ARBA" id="ARBA00004141"/>
    </source>
</evidence>
<keyword evidence="3 7" id="KW-1133">Transmembrane helix</keyword>
<evidence type="ECO:0000259" key="9">
    <source>
        <dbReference type="Pfam" id="PF12821"/>
    </source>
</evidence>
<dbReference type="InterPro" id="IPR051361">
    <property type="entry name" value="ThrE/Ser_Exporter"/>
</dbReference>
<feature type="transmembrane region" description="Helical" evidence="7">
    <location>
        <begin position="1200"/>
        <end position="1221"/>
    </location>
</feature>
<protein>
    <submittedName>
        <fullName evidence="10">Pheromone-regulated membrane prm10</fullName>
    </submittedName>
</protein>
<feature type="compositionally biased region" description="Polar residues" evidence="6">
    <location>
        <begin position="348"/>
        <end position="366"/>
    </location>
</feature>
<name>A0A286U5L1_9AGAM</name>
<feature type="transmembrane region" description="Helical" evidence="7">
    <location>
        <begin position="1332"/>
        <end position="1356"/>
    </location>
</feature>
<dbReference type="InParanoid" id="A0A286U5L1"/>
<feature type="compositionally biased region" description="Basic and acidic residues" evidence="6">
    <location>
        <begin position="232"/>
        <end position="246"/>
    </location>
</feature>
<feature type="transmembrane region" description="Helical" evidence="7">
    <location>
        <begin position="1308"/>
        <end position="1325"/>
    </location>
</feature>
<keyword evidence="2 7" id="KW-0812">Transmembrane</keyword>
<keyword evidence="11" id="KW-1185">Reference proteome</keyword>
<proteinExistence type="inferred from homology"/>
<feature type="region of interest" description="Disordered" evidence="6">
    <location>
        <begin position="757"/>
        <end position="802"/>
    </location>
</feature>
<feature type="compositionally biased region" description="Acidic residues" evidence="6">
    <location>
        <begin position="495"/>
        <end position="515"/>
    </location>
</feature>
<evidence type="ECO:0000256" key="5">
    <source>
        <dbReference type="ARBA" id="ARBA00034125"/>
    </source>
</evidence>
<dbReference type="STRING" id="2282107.A0A286U5L1"/>
<feature type="region of interest" description="Disordered" evidence="6">
    <location>
        <begin position="194"/>
        <end position="400"/>
    </location>
</feature>
<dbReference type="PANTHER" id="PTHR31082">
    <property type="entry name" value="PHEROMONE-REGULATED MEMBRANE PROTEIN 10"/>
    <property type="match status" value="1"/>
</dbReference>
<feature type="region of interest" description="Disordered" evidence="6">
    <location>
        <begin position="545"/>
        <end position="683"/>
    </location>
</feature>
<feature type="compositionally biased region" description="Low complexity" evidence="6">
    <location>
        <begin position="100"/>
        <end position="116"/>
    </location>
</feature>
<feature type="compositionally biased region" description="Low complexity" evidence="6">
    <location>
        <begin position="270"/>
        <end position="289"/>
    </location>
</feature>
<accession>A0A286U5L1</accession>
<dbReference type="Proteomes" id="UP000217199">
    <property type="component" value="Unassembled WGS sequence"/>
</dbReference>
<evidence type="ECO:0000256" key="7">
    <source>
        <dbReference type="SAM" id="Phobius"/>
    </source>
</evidence>
<dbReference type="Pfam" id="PF12821">
    <property type="entry name" value="ThrE_2"/>
    <property type="match status" value="1"/>
</dbReference>
<feature type="compositionally biased region" description="Low complexity" evidence="6">
    <location>
        <begin position="248"/>
        <end position="263"/>
    </location>
</feature>
<evidence type="ECO:0000256" key="3">
    <source>
        <dbReference type="ARBA" id="ARBA00022989"/>
    </source>
</evidence>
<dbReference type="GO" id="GO:0016020">
    <property type="term" value="C:membrane"/>
    <property type="evidence" value="ECO:0007669"/>
    <property type="project" value="UniProtKB-SubCell"/>
</dbReference>
<feature type="compositionally biased region" description="Low complexity" evidence="6">
    <location>
        <begin position="54"/>
        <end position="72"/>
    </location>
</feature>
<feature type="compositionally biased region" description="Pro residues" evidence="6">
    <location>
        <begin position="1"/>
        <end position="10"/>
    </location>
</feature>
<feature type="transmembrane region" description="Helical" evidence="7">
    <location>
        <begin position="1376"/>
        <end position="1400"/>
    </location>
</feature>
<sequence>MSTDSSPPPTTSAHSNPSPPQSHQSSPESSSEPPQTITMSDNQATAHSQDDLQSGSKSPSASDPSSSSSSSGEPTLVKGSHSASAERIEADSGSKSMDYTNNNNSSTGTSGSNNSNAQSLSVPGNGSTTEKGGKTSQRKNVQWAASTKGEGPMRGDPGPSSSAYVPNYTGNGPQSRNSWYDIRNGGGYTYGYGYGGANNGYARGRERENNASASLSQPRSVHHLDSAGLDPEAFKELTHALERHQSDSTSAVPSSSVNPTVANTAANKNSSSGLDLSSLPSSSISRPQGGLSGRRPPPRLTSLPPNPFSSSSTAMMDDNSHNTSGNGKEYEPSSSYALNPFSPVFTPRTLSPIHSDNGSGGNSRDASPTRAIPGEVIIEPMETAGLPEPIRSVFEPGKEVDGEGLENEMMAEEQKKRFQRRASELVRVHARGGFQVLAGFKGNKATAHMLPEDIDQEAPPRRVSRASKRRSKILGSIRRKFRESRAAKAKGTQESPEDEKETESVDEKEDEEEDLEGQKDDVPVGNPPLALGSGVLGALLTLYNSQRPGFATPGDRTPSGSEPPTPTYERFDQGRDYFGRNSKSRERKERRDAERGRQLESAREREREEWRERQEKLDGEKGDKRTSEDKPFVQTPLNAPPPSESINLSRQTTRQSQLSEGGSPARTPPYPFYAQKSGTRSLQSLREPIQKISSSLNLPTFMGGDGRPAQARNGGGVFGSLIASTGNIAGVAAPHQARIAPNTKRPGYHLSRYSVEEIPSRKAGKGSGASTPSSISPSGLILPGSDPKLTAGGSRSAPATPLKDIMDIPAISLQGTSGQGSPMSHDISPASETPLMMAGSRHPKGSKSLDGLTLADTNDIYMKTNHARTASDTQSLGLTVVPTRDSEVTTHKGSGGKKKWAGILKDFPRSYSSGTASGWSSIVNTPGTENGSYSESGGDYWDEKQRRAVTNAANEEKKKKKRKKAEIYITRHVAEVLSRQEFILKLARAFMMFGAPSHRLPAQIQATARVLDIELSCMYLPDVMLISFDDASTSTSNIKFIRQGAALNLGRLQDAYDLYWKVIHDEISVNDASHELDTLMRGRPAYRAWQLALFGGFCSAAICVVSFSGSFIDALISFPLGFLLVIIQILSVRNELYSNVFEITVATLLSFLAAVFAGTQCFCYSAVASGSIVLILPGFLVLNGSLELSSRNIVSGAVRLCYAIMYALFLGFGLSIGGTLYETITGKSVLNPEDYTCSYSHNADGPWYQRTPSEFWSFLTVPMFSLFLSLRNHANYKRKELLITVIIACIGWTCNHFSAVKFPSRSDVSSAIGAFAVGFIANLYGRFFKGNAFVIMITGILFQLPSGLGNGGLITFASQNNSSGSSTSYLSGFRTALQLISVSVGLTVGLGISLVVIFPIQSRKRAGGIFSL</sequence>
<feature type="compositionally biased region" description="Polar residues" evidence="6">
    <location>
        <begin position="117"/>
        <end position="145"/>
    </location>
</feature>
<feature type="region of interest" description="Disordered" evidence="6">
    <location>
        <begin position="448"/>
        <end position="532"/>
    </location>
</feature>
<feature type="compositionally biased region" description="Polar residues" evidence="6">
    <location>
        <begin position="210"/>
        <end position="219"/>
    </location>
</feature>
<comment type="caution">
    <text evidence="10">The sequence shown here is derived from an EMBL/GenBank/DDBJ whole genome shotgun (WGS) entry which is preliminary data.</text>
</comment>
<dbReference type="EMBL" id="NBII01000011">
    <property type="protein sequence ID" value="PAV14832.1"/>
    <property type="molecule type" value="Genomic_DNA"/>
</dbReference>
<feature type="transmembrane region" description="Helical" evidence="7">
    <location>
        <begin position="1088"/>
        <end position="1108"/>
    </location>
</feature>
<feature type="compositionally biased region" description="Polar residues" evidence="6">
    <location>
        <begin position="159"/>
        <end position="178"/>
    </location>
</feature>
<feature type="transmembrane region" description="Helical" evidence="7">
    <location>
        <begin position="1164"/>
        <end position="1188"/>
    </location>
</feature>
<feature type="transmembrane region" description="Helical" evidence="7">
    <location>
        <begin position="1139"/>
        <end position="1158"/>
    </location>
</feature>
<feature type="domain" description="Threonine/serine exporter-like N-terminal" evidence="8">
    <location>
        <begin position="981"/>
        <end position="1220"/>
    </location>
</feature>
<dbReference type="PANTHER" id="PTHR31082:SF4">
    <property type="entry name" value="PHEROMONE-REGULATED MEMBRANE PROTEIN 10"/>
    <property type="match status" value="1"/>
</dbReference>